<accession>A0A1U7JF60</accession>
<comment type="caution">
    <text evidence="9">The sequence shown here is derived from an EMBL/GenBank/DDBJ whole genome shotgun (WGS) entry which is preliminary data.</text>
</comment>
<feature type="transmembrane region" description="Helical" evidence="7">
    <location>
        <begin position="378"/>
        <end position="398"/>
    </location>
</feature>
<dbReference type="CDD" id="cd06173">
    <property type="entry name" value="MFS_MefA_like"/>
    <property type="match status" value="1"/>
</dbReference>
<dbReference type="Proteomes" id="UP000185783">
    <property type="component" value="Unassembled WGS sequence"/>
</dbReference>
<evidence type="ECO:0000313" key="9">
    <source>
        <dbReference type="EMBL" id="OKL43379.1"/>
    </source>
</evidence>
<feature type="transmembrane region" description="Helical" evidence="7">
    <location>
        <begin position="312"/>
        <end position="337"/>
    </location>
</feature>
<feature type="transmembrane region" description="Helical" evidence="7">
    <location>
        <begin position="262"/>
        <end position="281"/>
    </location>
</feature>
<keyword evidence="5 7" id="KW-1133">Transmembrane helix</keyword>
<protein>
    <recommendedName>
        <fullName evidence="8">Major facilitator superfamily (MFS) profile domain-containing protein</fullName>
    </recommendedName>
</protein>
<dbReference type="PANTHER" id="PTHR23513:SF11">
    <property type="entry name" value="STAPHYLOFERRIN A TRANSPORTER"/>
    <property type="match status" value="1"/>
</dbReference>
<evidence type="ECO:0000313" key="10">
    <source>
        <dbReference type="Proteomes" id="UP000185783"/>
    </source>
</evidence>
<keyword evidence="10" id="KW-1185">Reference proteome</keyword>
<proteinExistence type="predicted"/>
<evidence type="ECO:0000256" key="2">
    <source>
        <dbReference type="ARBA" id="ARBA00022448"/>
    </source>
</evidence>
<evidence type="ECO:0000256" key="3">
    <source>
        <dbReference type="ARBA" id="ARBA00022475"/>
    </source>
</evidence>
<keyword evidence="4 7" id="KW-0812">Transmembrane</keyword>
<dbReference type="PROSITE" id="PS50850">
    <property type="entry name" value="MFS"/>
    <property type="match status" value="1"/>
</dbReference>
<dbReference type="InterPro" id="IPR020846">
    <property type="entry name" value="MFS_dom"/>
</dbReference>
<organism evidence="9 10">
    <name type="scientific">Pseudovibrio exalbescens</name>
    <dbReference type="NCBI Taxonomy" id="197461"/>
    <lineage>
        <taxon>Bacteria</taxon>
        <taxon>Pseudomonadati</taxon>
        <taxon>Pseudomonadota</taxon>
        <taxon>Alphaproteobacteria</taxon>
        <taxon>Hyphomicrobiales</taxon>
        <taxon>Stappiaceae</taxon>
        <taxon>Pseudovibrio</taxon>
    </lineage>
</organism>
<dbReference type="EMBL" id="LVVZ01000020">
    <property type="protein sequence ID" value="OKL43379.1"/>
    <property type="molecule type" value="Genomic_DNA"/>
</dbReference>
<sequence length="415" mass="44519">MKTAPDWLRLARNHDYRLLWLGQTISTFGESIYQVAFYWLAYEMTESAWLAGLVVFCASAPYLLFGLIGGVYADKWNRKSLMLFCDLIRAVAVAVVPALALAGMLTVWHLALIAFVLTSARCFFHPSLNAAVAGVLDDDTRALGVSLVEGGFRAARLIGLALGGILIELWGADQLYTIAIVTFFVSIGFVVPLRNVGHAEGEESEDNLLGALGGTLRFLQGHRDLFWGIILFGVGLMFVTGLERVALPHVADQNWGAGASGFGWVLAMITIGYVFASLVIGRLQIKNPSLYIFGGWALWGVFFAALGLSENIWIALSFALLVGAVEAVVDIPLVVLIQTKTPGNRMGKVFSMWSTIAFIGESLSALMIGALISQSTAPAAFIMCAAGTVAMAIFGLIASRSRASDEPQALEGGKS</sequence>
<evidence type="ECO:0000256" key="6">
    <source>
        <dbReference type="ARBA" id="ARBA00023136"/>
    </source>
</evidence>
<feature type="transmembrane region" description="Helical" evidence="7">
    <location>
        <begin position="288"/>
        <end position="306"/>
    </location>
</feature>
<feature type="transmembrane region" description="Helical" evidence="7">
    <location>
        <begin position="225"/>
        <end position="242"/>
    </location>
</feature>
<name>A0A1U7JF60_9HYPH</name>
<evidence type="ECO:0000256" key="5">
    <source>
        <dbReference type="ARBA" id="ARBA00022989"/>
    </source>
</evidence>
<feature type="transmembrane region" description="Helical" evidence="7">
    <location>
        <begin position="349"/>
        <end position="372"/>
    </location>
</feature>
<evidence type="ECO:0000256" key="4">
    <source>
        <dbReference type="ARBA" id="ARBA00022692"/>
    </source>
</evidence>
<dbReference type="STRING" id="197461.A3843_14245"/>
<evidence type="ECO:0000256" key="7">
    <source>
        <dbReference type="SAM" id="Phobius"/>
    </source>
</evidence>
<feature type="transmembrane region" description="Helical" evidence="7">
    <location>
        <begin position="47"/>
        <end position="69"/>
    </location>
</feature>
<gene>
    <name evidence="9" type="ORF">A3843_14245</name>
</gene>
<comment type="subcellular location">
    <subcellularLocation>
        <location evidence="1">Cell membrane</location>
        <topology evidence="1">Multi-pass membrane protein</topology>
    </subcellularLocation>
</comment>
<dbReference type="AlphaFoldDB" id="A0A1U7JF60"/>
<keyword evidence="3" id="KW-1003">Cell membrane</keyword>
<feature type="domain" description="Major facilitator superfamily (MFS) profile" evidence="8">
    <location>
        <begin position="15"/>
        <end position="403"/>
    </location>
</feature>
<dbReference type="InterPro" id="IPR010290">
    <property type="entry name" value="TM_effector"/>
</dbReference>
<dbReference type="Gene3D" id="1.20.1250.20">
    <property type="entry name" value="MFS general substrate transporter like domains"/>
    <property type="match status" value="1"/>
</dbReference>
<evidence type="ECO:0000259" key="8">
    <source>
        <dbReference type="PROSITE" id="PS50850"/>
    </source>
</evidence>
<keyword evidence="2" id="KW-0813">Transport</keyword>
<dbReference type="Pfam" id="PF05977">
    <property type="entry name" value="MFS_3"/>
    <property type="match status" value="1"/>
</dbReference>
<dbReference type="RefSeq" id="WP_028481744.1">
    <property type="nucleotide sequence ID" value="NZ_JAQZAJ010000006.1"/>
</dbReference>
<feature type="transmembrane region" description="Helical" evidence="7">
    <location>
        <begin position="175"/>
        <end position="193"/>
    </location>
</feature>
<evidence type="ECO:0000256" key="1">
    <source>
        <dbReference type="ARBA" id="ARBA00004651"/>
    </source>
</evidence>
<dbReference type="GO" id="GO:0022857">
    <property type="term" value="F:transmembrane transporter activity"/>
    <property type="evidence" value="ECO:0007669"/>
    <property type="project" value="InterPro"/>
</dbReference>
<dbReference type="SUPFAM" id="SSF103473">
    <property type="entry name" value="MFS general substrate transporter"/>
    <property type="match status" value="1"/>
</dbReference>
<reference evidence="9 10" key="1">
    <citation type="submission" date="2016-03" db="EMBL/GenBank/DDBJ databases">
        <title>Genome sequence of Nesiotobacter sp. nov., a moderately halophilic alphaproteobacterium isolated from the Yellow Sea, China.</title>
        <authorList>
            <person name="Zhang G."/>
            <person name="Zhang R."/>
        </authorList>
    </citation>
    <scope>NUCLEOTIDE SEQUENCE [LARGE SCALE GENOMIC DNA]</scope>
    <source>
        <strain evidence="9 10">WB1-6</strain>
    </source>
</reference>
<dbReference type="PANTHER" id="PTHR23513">
    <property type="entry name" value="INTEGRAL MEMBRANE EFFLUX PROTEIN-RELATED"/>
    <property type="match status" value="1"/>
</dbReference>
<feature type="transmembrane region" description="Helical" evidence="7">
    <location>
        <begin position="18"/>
        <end position="41"/>
    </location>
</feature>
<dbReference type="GO" id="GO:0005886">
    <property type="term" value="C:plasma membrane"/>
    <property type="evidence" value="ECO:0007669"/>
    <property type="project" value="UniProtKB-SubCell"/>
</dbReference>
<feature type="transmembrane region" description="Helical" evidence="7">
    <location>
        <begin position="90"/>
        <end position="117"/>
    </location>
</feature>
<dbReference type="InterPro" id="IPR036259">
    <property type="entry name" value="MFS_trans_sf"/>
</dbReference>
<keyword evidence="6 7" id="KW-0472">Membrane</keyword>